<proteinExistence type="predicted"/>
<accession>A0A4R6SFW6</accession>
<dbReference type="PANTHER" id="PTHR35526">
    <property type="entry name" value="ANTI-SIGMA-F FACTOR RSBW-RELATED"/>
    <property type="match status" value="1"/>
</dbReference>
<dbReference type="InterPro" id="IPR003594">
    <property type="entry name" value="HATPase_dom"/>
</dbReference>
<dbReference type="GO" id="GO:0004674">
    <property type="term" value="F:protein serine/threonine kinase activity"/>
    <property type="evidence" value="ECO:0007669"/>
    <property type="project" value="UniProtKB-KW"/>
</dbReference>
<evidence type="ECO:0000313" key="5">
    <source>
        <dbReference type="Proteomes" id="UP000295444"/>
    </source>
</evidence>
<keyword evidence="5" id="KW-1185">Reference proteome</keyword>
<dbReference type="InterPro" id="IPR050267">
    <property type="entry name" value="Anti-sigma-factor_SerPK"/>
</dbReference>
<reference evidence="4 5" key="1">
    <citation type="submission" date="2019-03" db="EMBL/GenBank/DDBJ databases">
        <title>Genomic Encyclopedia of Type Strains, Phase IV (KMG-IV): sequencing the most valuable type-strain genomes for metagenomic binning, comparative biology and taxonomic classification.</title>
        <authorList>
            <person name="Goeker M."/>
        </authorList>
    </citation>
    <scope>NUCLEOTIDE SEQUENCE [LARGE SCALE GENOMIC DNA]</scope>
    <source>
        <strain evidence="4 5">DSM 45361</strain>
    </source>
</reference>
<dbReference type="AlphaFoldDB" id="A0A4R6SFW6"/>
<name>A0A4R6SFW6_LABRH</name>
<keyword evidence="1" id="KW-0723">Serine/threonine-protein kinase</keyword>
<keyword evidence="4" id="KW-0808">Transferase</keyword>
<organism evidence="4 5">
    <name type="scientific">Labedaea rhizosphaerae</name>
    <dbReference type="NCBI Taxonomy" id="598644"/>
    <lineage>
        <taxon>Bacteria</taxon>
        <taxon>Bacillati</taxon>
        <taxon>Actinomycetota</taxon>
        <taxon>Actinomycetes</taxon>
        <taxon>Pseudonocardiales</taxon>
        <taxon>Pseudonocardiaceae</taxon>
        <taxon>Labedaea</taxon>
    </lineage>
</organism>
<dbReference type="PANTHER" id="PTHR35526:SF3">
    <property type="entry name" value="ANTI-SIGMA-F FACTOR RSBW"/>
    <property type="match status" value="1"/>
</dbReference>
<comment type="caution">
    <text evidence="4">The sequence shown here is derived from an EMBL/GenBank/DDBJ whole genome shotgun (WGS) entry which is preliminary data.</text>
</comment>
<sequence>MVALDRQVSGAADREPNPPNVSCDLDTTEFRELRQLVRALLSGHQHDIVVDDAVLVADELVSNAHKHGRAPRACRLTMVDQSRRLRIEVDDASPDQPRLRTPDMSGGRGLILVDRLATVWGVHNAATHKTVWAELSLDQSGSSGHARHLAMTPE</sequence>
<feature type="region of interest" description="Disordered" evidence="2">
    <location>
        <begin position="1"/>
        <end position="22"/>
    </location>
</feature>
<gene>
    <name evidence="4" type="ORF">EV186_102375</name>
</gene>
<dbReference type="Proteomes" id="UP000295444">
    <property type="component" value="Unassembled WGS sequence"/>
</dbReference>
<protein>
    <submittedName>
        <fullName evidence="4">Histidine kinase-like protein</fullName>
    </submittedName>
</protein>
<evidence type="ECO:0000259" key="3">
    <source>
        <dbReference type="Pfam" id="PF13581"/>
    </source>
</evidence>
<evidence type="ECO:0000256" key="2">
    <source>
        <dbReference type="SAM" id="MobiDB-lite"/>
    </source>
</evidence>
<feature type="domain" description="Histidine kinase/HSP90-like ATPase" evidence="3">
    <location>
        <begin position="28"/>
        <end position="132"/>
    </location>
</feature>
<dbReference type="CDD" id="cd16936">
    <property type="entry name" value="HATPase_RsbW-like"/>
    <property type="match status" value="1"/>
</dbReference>
<dbReference type="Gene3D" id="3.30.565.10">
    <property type="entry name" value="Histidine kinase-like ATPase, C-terminal domain"/>
    <property type="match status" value="1"/>
</dbReference>
<evidence type="ECO:0000313" key="4">
    <source>
        <dbReference type="EMBL" id="TDQ00514.1"/>
    </source>
</evidence>
<keyword evidence="4" id="KW-0418">Kinase</keyword>
<dbReference type="EMBL" id="SNXZ01000002">
    <property type="protein sequence ID" value="TDQ00514.1"/>
    <property type="molecule type" value="Genomic_DNA"/>
</dbReference>
<dbReference type="Pfam" id="PF13581">
    <property type="entry name" value="HATPase_c_2"/>
    <property type="match status" value="1"/>
</dbReference>
<dbReference type="InterPro" id="IPR036890">
    <property type="entry name" value="HATPase_C_sf"/>
</dbReference>
<dbReference type="SUPFAM" id="SSF55874">
    <property type="entry name" value="ATPase domain of HSP90 chaperone/DNA topoisomerase II/histidine kinase"/>
    <property type="match status" value="1"/>
</dbReference>
<evidence type="ECO:0000256" key="1">
    <source>
        <dbReference type="ARBA" id="ARBA00022527"/>
    </source>
</evidence>